<dbReference type="EMBL" id="BAAAHC010000003">
    <property type="protein sequence ID" value="GAA0505661.1"/>
    <property type="molecule type" value="Genomic_DNA"/>
</dbReference>
<gene>
    <name evidence="2" type="ORF">GCM10009545_04580</name>
</gene>
<reference evidence="2 3" key="1">
    <citation type="journal article" date="2019" name="Int. J. Syst. Evol. Microbiol.">
        <title>The Global Catalogue of Microorganisms (GCM) 10K type strain sequencing project: providing services to taxonomists for standard genome sequencing and annotation.</title>
        <authorList>
            <consortium name="The Broad Institute Genomics Platform"/>
            <consortium name="The Broad Institute Genome Sequencing Center for Infectious Disease"/>
            <person name="Wu L."/>
            <person name="Ma J."/>
        </authorList>
    </citation>
    <scope>NUCLEOTIDE SEQUENCE [LARGE SCALE GENOMIC DNA]</scope>
    <source>
        <strain evidence="2 3">JCM 10664</strain>
    </source>
</reference>
<comment type="caution">
    <text evidence="2">The sequence shown here is derived from an EMBL/GenBank/DDBJ whole genome shotgun (WGS) entry which is preliminary data.</text>
</comment>
<dbReference type="Proteomes" id="UP001500220">
    <property type="component" value="Unassembled WGS sequence"/>
</dbReference>
<accession>A0ABN1BU10</accession>
<organism evidence="2 3">
    <name type="scientific">Saccharopolyspora thermophila</name>
    <dbReference type="NCBI Taxonomy" id="89367"/>
    <lineage>
        <taxon>Bacteria</taxon>
        <taxon>Bacillati</taxon>
        <taxon>Actinomycetota</taxon>
        <taxon>Actinomycetes</taxon>
        <taxon>Pseudonocardiales</taxon>
        <taxon>Pseudonocardiaceae</taxon>
        <taxon>Saccharopolyspora</taxon>
    </lineage>
</organism>
<protein>
    <submittedName>
        <fullName evidence="2">Uncharacterized protein</fullName>
    </submittedName>
</protein>
<evidence type="ECO:0000313" key="2">
    <source>
        <dbReference type="EMBL" id="GAA0505661.1"/>
    </source>
</evidence>
<keyword evidence="3" id="KW-1185">Reference proteome</keyword>
<evidence type="ECO:0000313" key="3">
    <source>
        <dbReference type="Proteomes" id="UP001500220"/>
    </source>
</evidence>
<keyword evidence="1" id="KW-0732">Signal</keyword>
<feature type="signal peptide" evidence="1">
    <location>
        <begin position="1"/>
        <end position="25"/>
    </location>
</feature>
<feature type="chain" id="PRO_5045667982" evidence="1">
    <location>
        <begin position="26"/>
        <end position="64"/>
    </location>
</feature>
<evidence type="ECO:0000256" key="1">
    <source>
        <dbReference type="SAM" id="SignalP"/>
    </source>
</evidence>
<name>A0ABN1BU10_9PSEU</name>
<proteinExistence type="predicted"/>
<sequence length="64" mass="6376">MARRMLAGAALAACLLSVGAPAAMAAGSQHQENGRGTVVMSSGCPYDWATGRGCIGRIGKVGGR</sequence>